<name>A0A5B7DUS5_PORTR</name>
<accession>A0A5B7DUS5</accession>
<gene>
    <name evidence="1" type="ORF">E2C01_017792</name>
</gene>
<dbReference type="Proteomes" id="UP000324222">
    <property type="component" value="Unassembled WGS sequence"/>
</dbReference>
<keyword evidence="2" id="KW-1185">Reference proteome</keyword>
<comment type="caution">
    <text evidence="1">The sequence shown here is derived from an EMBL/GenBank/DDBJ whole genome shotgun (WGS) entry which is preliminary data.</text>
</comment>
<reference evidence="1 2" key="1">
    <citation type="submission" date="2019-05" db="EMBL/GenBank/DDBJ databases">
        <title>Another draft genome of Portunus trituberculatus and its Hox gene families provides insights of decapod evolution.</title>
        <authorList>
            <person name="Jeong J.-H."/>
            <person name="Song I."/>
            <person name="Kim S."/>
            <person name="Choi T."/>
            <person name="Kim D."/>
            <person name="Ryu S."/>
            <person name="Kim W."/>
        </authorList>
    </citation>
    <scope>NUCLEOTIDE SEQUENCE [LARGE SCALE GENOMIC DNA]</scope>
    <source>
        <tissue evidence="1">Muscle</tissue>
    </source>
</reference>
<dbReference type="EMBL" id="VSRR010001364">
    <property type="protein sequence ID" value="MPC24704.1"/>
    <property type="molecule type" value="Genomic_DNA"/>
</dbReference>
<proteinExistence type="predicted"/>
<organism evidence="1 2">
    <name type="scientific">Portunus trituberculatus</name>
    <name type="common">Swimming crab</name>
    <name type="synonym">Neptunus trituberculatus</name>
    <dbReference type="NCBI Taxonomy" id="210409"/>
    <lineage>
        <taxon>Eukaryota</taxon>
        <taxon>Metazoa</taxon>
        <taxon>Ecdysozoa</taxon>
        <taxon>Arthropoda</taxon>
        <taxon>Crustacea</taxon>
        <taxon>Multicrustacea</taxon>
        <taxon>Malacostraca</taxon>
        <taxon>Eumalacostraca</taxon>
        <taxon>Eucarida</taxon>
        <taxon>Decapoda</taxon>
        <taxon>Pleocyemata</taxon>
        <taxon>Brachyura</taxon>
        <taxon>Eubrachyura</taxon>
        <taxon>Portunoidea</taxon>
        <taxon>Portunidae</taxon>
        <taxon>Portuninae</taxon>
        <taxon>Portunus</taxon>
    </lineage>
</organism>
<dbReference type="AlphaFoldDB" id="A0A5B7DUS5"/>
<protein>
    <submittedName>
        <fullName evidence="1">Uncharacterized protein</fullName>
    </submittedName>
</protein>
<evidence type="ECO:0000313" key="1">
    <source>
        <dbReference type="EMBL" id="MPC24704.1"/>
    </source>
</evidence>
<sequence>MGAARLDGPPPLFFPPPQLTRYSSGIMARLGKEDMRQGWGESRVVEGGVSQSHYLRGGVLNLRGEPLSSPAAATTTAWHCQLHTYTPAYSSFMTLGSPIIYIMEMGEKRDSLLSTI</sequence>
<evidence type="ECO:0000313" key="2">
    <source>
        <dbReference type="Proteomes" id="UP000324222"/>
    </source>
</evidence>